<feature type="transmembrane region" description="Helical" evidence="1">
    <location>
        <begin position="274"/>
        <end position="293"/>
    </location>
</feature>
<feature type="transmembrane region" description="Helical" evidence="1">
    <location>
        <begin position="145"/>
        <end position="166"/>
    </location>
</feature>
<feature type="transmembrane region" description="Helical" evidence="1">
    <location>
        <begin position="103"/>
        <end position="125"/>
    </location>
</feature>
<dbReference type="EMBL" id="ANIK01000045">
    <property type="protein sequence ID" value="EMJ94856.1"/>
    <property type="molecule type" value="Genomic_DNA"/>
</dbReference>
<feature type="transmembrane region" description="Helical" evidence="1">
    <location>
        <begin position="229"/>
        <end position="253"/>
    </location>
</feature>
<dbReference type="OrthoDB" id="345539at2"/>
<keyword evidence="1" id="KW-1133">Transmembrane helix</keyword>
<feature type="transmembrane region" description="Helical" evidence="1">
    <location>
        <begin position="38"/>
        <end position="59"/>
    </location>
</feature>
<keyword evidence="1" id="KW-0472">Membrane</keyword>
<proteinExistence type="predicted"/>
<evidence type="ECO:0000313" key="2">
    <source>
        <dbReference type="EMBL" id="EMJ94856.1"/>
    </source>
</evidence>
<sequence>MNLKPEIFICSVFLFLSSVLFWLASITIVNLERRDRSATFTILILIIASFLFGFFSLVGESGLLEISNYPVYYFLPGIFCLILVPFGWFFIVVWFVGFLREKIIYRTIFGILLFSQVFSFLFLINWSRKFFINVSLFHFWNIVPFSFRLSYLIYILICIVVPIISLSSFKISKSILPEIARKKAVPYLKTVSFLLLGVFILVFLLFLGGGLGFFEDPILQSVRDGQPSFFYGILIGIQTLIVLSVLVIGKALVSYEVFTGRILPKISLRKEWRNAILGFSIISAIYILLAAIGFFKIELFLTASYVSILSRTFILKKNKDLRIKENSILRSIVTSEEISENPSSDIQEIRDKFQKSFETLCSSILETSKSLFINESRIPFIADLYLEYPKKENYSKQNTFKNKNLFFEKDNIAYLDDENFSGFVLCLKVESDHSGEGFLFLGQKVDGGLYAEEEIETAKSVIVWILNSLSIESNSQTLSFLQRKHMEEQRISDYKTRRILHDEILPEIHSSILSLSGNKSEETIPEQIKLLTDLHKKVSGFLRELPDTSLEIARLGLIDALIRLTTSEFDASWFLWNYDPELKDKFPITKLEILEILFYACRESIRNAVKYSGETNPKKIFVSFLEKSETRKGILIQIRNSIEKKENSSVESAGQGLRIHSALLKIFGGYVTLDFLNTQEALVEIYLPEDKIDLKG</sequence>
<dbReference type="PATRIC" id="fig|1218565.3.peg.2307"/>
<feature type="transmembrane region" description="Helical" evidence="1">
    <location>
        <begin position="71"/>
        <end position="96"/>
    </location>
</feature>
<protein>
    <submittedName>
        <fullName evidence="2">Putative membrane protein</fullName>
    </submittedName>
</protein>
<accession>M6CWI8</accession>
<evidence type="ECO:0000256" key="1">
    <source>
        <dbReference type="SAM" id="Phobius"/>
    </source>
</evidence>
<comment type="caution">
    <text evidence="2">The sequence shown here is derived from an EMBL/GenBank/DDBJ whole genome shotgun (WGS) entry which is preliminary data.</text>
</comment>
<reference evidence="2 3" key="1">
    <citation type="submission" date="2013-01" db="EMBL/GenBank/DDBJ databases">
        <authorList>
            <person name="Harkins D.M."/>
            <person name="Durkin A.S."/>
            <person name="Brinkac L.M."/>
            <person name="Haft D.H."/>
            <person name="Selengut J.D."/>
            <person name="Sanka R."/>
            <person name="DePew J."/>
            <person name="Purushe J."/>
            <person name="Galloway R.L."/>
            <person name="Vinetz J.M."/>
            <person name="Sutton G.G."/>
            <person name="Nierman W.C."/>
            <person name="Fouts D.E."/>
        </authorList>
    </citation>
    <scope>NUCLEOTIDE SEQUENCE [LARGE SCALE GENOMIC DNA]</scope>
    <source>
        <strain evidence="2 3">79601</strain>
    </source>
</reference>
<dbReference type="AlphaFoldDB" id="M6CWI8"/>
<evidence type="ECO:0000313" key="3">
    <source>
        <dbReference type="Proteomes" id="UP000011988"/>
    </source>
</evidence>
<name>M6CWI8_9LEPT</name>
<dbReference type="RefSeq" id="WP_020773544.1">
    <property type="nucleotide sequence ID" value="NZ_ANIK01000045.1"/>
</dbReference>
<keyword evidence="1" id="KW-0812">Transmembrane</keyword>
<dbReference type="Proteomes" id="UP000011988">
    <property type="component" value="Unassembled WGS sequence"/>
</dbReference>
<feature type="transmembrane region" description="Helical" evidence="1">
    <location>
        <begin position="187"/>
        <end position="209"/>
    </location>
</feature>
<organism evidence="2 3">
    <name type="scientific">Leptospira alstonii serovar Sichuan str. 79601</name>
    <dbReference type="NCBI Taxonomy" id="1218565"/>
    <lineage>
        <taxon>Bacteria</taxon>
        <taxon>Pseudomonadati</taxon>
        <taxon>Spirochaetota</taxon>
        <taxon>Spirochaetia</taxon>
        <taxon>Leptospirales</taxon>
        <taxon>Leptospiraceae</taxon>
        <taxon>Leptospira</taxon>
    </lineage>
</organism>
<gene>
    <name evidence="2" type="ORF">LEP1GSC194_3210</name>
</gene>
<feature type="transmembrane region" description="Helical" evidence="1">
    <location>
        <begin position="6"/>
        <end position="31"/>
    </location>
</feature>